<feature type="chain" id="PRO_5039399287" description="DUF4878 domain-containing protein" evidence="1">
    <location>
        <begin position="21"/>
        <end position="129"/>
    </location>
</feature>
<evidence type="ECO:0000256" key="1">
    <source>
        <dbReference type="SAM" id="SignalP"/>
    </source>
</evidence>
<dbReference type="AlphaFoldDB" id="A0A1W9YNP1"/>
<dbReference type="EMBL" id="MVHJ01000044">
    <property type="protein sequence ID" value="ORA01681.1"/>
    <property type="molecule type" value="Genomic_DNA"/>
</dbReference>
<dbReference type="STRING" id="564198.BST17_27220"/>
<dbReference type="SUPFAM" id="SSF54427">
    <property type="entry name" value="NTF2-like"/>
    <property type="match status" value="1"/>
</dbReference>
<keyword evidence="1" id="KW-0732">Signal</keyword>
<dbReference type="InterPro" id="IPR032710">
    <property type="entry name" value="NTF2-like_dom_sf"/>
</dbReference>
<dbReference type="OrthoDB" id="4736422at2"/>
<keyword evidence="3" id="KW-1185">Reference proteome</keyword>
<evidence type="ECO:0000313" key="2">
    <source>
        <dbReference type="EMBL" id="ORA01681.1"/>
    </source>
</evidence>
<proteinExistence type="predicted"/>
<evidence type="ECO:0008006" key="4">
    <source>
        <dbReference type="Google" id="ProtNLM"/>
    </source>
</evidence>
<feature type="signal peptide" evidence="1">
    <location>
        <begin position="1"/>
        <end position="20"/>
    </location>
</feature>
<reference evidence="2 3" key="1">
    <citation type="submission" date="2017-02" db="EMBL/GenBank/DDBJ databases">
        <title>The new phylogeny of genus Mycobacterium.</title>
        <authorList>
            <person name="Tortoli E."/>
            <person name="Trovato A."/>
            <person name="Cirillo D.M."/>
        </authorList>
    </citation>
    <scope>NUCLEOTIDE SEQUENCE [LARGE SCALE GENOMIC DNA]</scope>
    <source>
        <strain evidence="2 3">DSM 45578</strain>
    </source>
</reference>
<gene>
    <name evidence="2" type="ORF">BST17_27220</name>
</gene>
<dbReference type="PROSITE" id="PS51257">
    <property type="entry name" value="PROKAR_LIPOPROTEIN"/>
    <property type="match status" value="1"/>
</dbReference>
<dbReference type="RefSeq" id="WP_083062127.1">
    <property type="nucleotide sequence ID" value="NZ_JACKVM010000008.1"/>
</dbReference>
<protein>
    <recommendedName>
        <fullName evidence="4">DUF4878 domain-containing protein</fullName>
    </recommendedName>
</protein>
<evidence type="ECO:0000313" key="3">
    <source>
        <dbReference type="Proteomes" id="UP000192366"/>
    </source>
</evidence>
<accession>A0A1W9YNP1</accession>
<organism evidence="2 3">
    <name type="scientific">Mycolicibacterium bacteremicum</name>
    <name type="common">Mycobacterium bacteremicum</name>
    <dbReference type="NCBI Taxonomy" id="564198"/>
    <lineage>
        <taxon>Bacteria</taxon>
        <taxon>Bacillati</taxon>
        <taxon>Actinomycetota</taxon>
        <taxon>Actinomycetes</taxon>
        <taxon>Mycobacteriales</taxon>
        <taxon>Mycobacteriaceae</taxon>
        <taxon>Mycolicibacterium</taxon>
    </lineage>
</organism>
<comment type="caution">
    <text evidence="2">The sequence shown here is derived from an EMBL/GenBank/DDBJ whole genome shotgun (WGS) entry which is preliminary data.</text>
</comment>
<sequence length="129" mass="14144">MTRLMVAVCAALSLAGCARVTTGDAAAPSDVRPWSAEEQIRDLVVAFEGAWNTGDYAGLRQMMCAELLAQDVFSDEELADARAEGTLDLTIVELKIDDLSARSIIENHGEDADEIAFVQEEGEWKWCEY</sequence>
<name>A0A1W9YNP1_MYCBA</name>
<dbReference type="Proteomes" id="UP000192366">
    <property type="component" value="Unassembled WGS sequence"/>
</dbReference>